<keyword evidence="2" id="KW-0805">Transcription regulation</keyword>
<organism evidence="6 7">
    <name type="scientific">Pedobacter steynii</name>
    <dbReference type="NCBI Taxonomy" id="430522"/>
    <lineage>
        <taxon>Bacteria</taxon>
        <taxon>Pseudomonadati</taxon>
        <taxon>Bacteroidota</taxon>
        <taxon>Sphingobacteriia</taxon>
        <taxon>Sphingobacteriales</taxon>
        <taxon>Sphingobacteriaceae</taxon>
        <taxon>Pedobacter</taxon>
    </lineage>
</organism>
<dbReference type="GO" id="GO:0016987">
    <property type="term" value="F:sigma factor activity"/>
    <property type="evidence" value="ECO:0007669"/>
    <property type="project" value="UniProtKB-KW"/>
</dbReference>
<feature type="domain" description="RNA polymerase sigma factor 70 region 4 type 2" evidence="5">
    <location>
        <begin position="122"/>
        <end position="174"/>
    </location>
</feature>
<gene>
    <name evidence="6" type="ORF">SAMN05421820_102353</name>
</gene>
<dbReference type="Proteomes" id="UP000183200">
    <property type="component" value="Unassembled WGS sequence"/>
</dbReference>
<keyword evidence="3" id="KW-0731">Sigma factor</keyword>
<dbReference type="InterPro" id="IPR036388">
    <property type="entry name" value="WH-like_DNA-bd_sf"/>
</dbReference>
<dbReference type="CDD" id="cd06171">
    <property type="entry name" value="Sigma70_r4"/>
    <property type="match status" value="1"/>
</dbReference>
<keyword evidence="4" id="KW-0804">Transcription</keyword>
<dbReference type="PANTHER" id="PTHR43133">
    <property type="entry name" value="RNA POLYMERASE ECF-TYPE SIGMA FACTO"/>
    <property type="match status" value="1"/>
</dbReference>
<evidence type="ECO:0000256" key="4">
    <source>
        <dbReference type="ARBA" id="ARBA00023163"/>
    </source>
</evidence>
<comment type="similarity">
    <text evidence="1">Belongs to the sigma-70 factor family. ECF subfamily.</text>
</comment>
<dbReference type="AlphaFoldDB" id="A0A1G9NLG0"/>
<dbReference type="Gene3D" id="1.10.10.10">
    <property type="entry name" value="Winged helix-like DNA-binding domain superfamily/Winged helix DNA-binding domain"/>
    <property type="match status" value="1"/>
</dbReference>
<dbReference type="InterPro" id="IPR013324">
    <property type="entry name" value="RNA_pol_sigma_r3/r4-like"/>
</dbReference>
<dbReference type="PANTHER" id="PTHR43133:SF46">
    <property type="entry name" value="RNA POLYMERASE SIGMA-70 FACTOR ECF SUBFAMILY"/>
    <property type="match status" value="1"/>
</dbReference>
<accession>A0A1G9NLG0</accession>
<dbReference type="EMBL" id="FNGY01000002">
    <property type="protein sequence ID" value="SDL86815.1"/>
    <property type="molecule type" value="Genomic_DNA"/>
</dbReference>
<dbReference type="Gene3D" id="1.10.1740.10">
    <property type="match status" value="1"/>
</dbReference>
<evidence type="ECO:0000259" key="5">
    <source>
        <dbReference type="Pfam" id="PF08281"/>
    </source>
</evidence>
<evidence type="ECO:0000256" key="1">
    <source>
        <dbReference type="ARBA" id="ARBA00010641"/>
    </source>
</evidence>
<evidence type="ECO:0000256" key="3">
    <source>
        <dbReference type="ARBA" id="ARBA00023082"/>
    </source>
</evidence>
<name>A0A1G9NLG0_9SPHI</name>
<dbReference type="NCBIfam" id="TIGR02937">
    <property type="entry name" value="sigma70-ECF"/>
    <property type="match status" value="1"/>
</dbReference>
<dbReference type="SUPFAM" id="SSF88659">
    <property type="entry name" value="Sigma3 and sigma4 domains of RNA polymerase sigma factors"/>
    <property type="match status" value="1"/>
</dbReference>
<dbReference type="RefSeq" id="WP_074605239.1">
    <property type="nucleotide sequence ID" value="NZ_FNGY01000002.1"/>
</dbReference>
<dbReference type="InterPro" id="IPR039425">
    <property type="entry name" value="RNA_pol_sigma-70-like"/>
</dbReference>
<evidence type="ECO:0000313" key="6">
    <source>
        <dbReference type="EMBL" id="SDL86815.1"/>
    </source>
</evidence>
<reference evidence="7" key="1">
    <citation type="submission" date="2016-10" db="EMBL/GenBank/DDBJ databases">
        <authorList>
            <person name="Varghese N."/>
            <person name="Submissions S."/>
        </authorList>
    </citation>
    <scope>NUCLEOTIDE SEQUENCE [LARGE SCALE GENOMIC DNA]</scope>
    <source>
        <strain evidence="7">DSM 19110</strain>
    </source>
</reference>
<dbReference type="InterPro" id="IPR014284">
    <property type="entry name" value="RNA_pol_sigma-70_dom"/>
</dbReference>
<dbReference type="GO" id="GO:0003677">
    <property type="term" value="F:DNA binding"/>
    <property type="evidence" value="ECO:0007669"/>
    <property type="project" value="InterPro"/>
</dbReference>
<proteinExistence type="inferred from homology"/>
<sequence>MSINENNLWLSYKNGNVDALFTIHELLYADLFEYGRNITLDQELIKDTINQFFLYLWDKRESVNEPNNLKSYIIVSFRRRLLMEIKESKKTDSLVDGALSLFVAPSPEDFLIADQSDLEMRLKVRKALDKLPKRQRELIILKYYEELSYEEIGLKTSLSIRTIYNKLYEAIKFLKKEVLFILL</sequence>
<dbReference type="Pfam" id="PF08281">
    <property type="entry name" value="Sigma70_r4_2"/>
    <property type="match status" value="1"/>
</dbReference>
<protein>
    <submittedName>
        <fullName evidence="6">RNA polymerase sigma factor, sigma-70 family</fullName>
    </submittedName>
</protein>
<evidence type="ECO:0000313" key="7">
    <source>
        <dbReference type="Proteomes" id="UP000183200"/>
    </source>
</evidence>
<evidence type="ECO:0000256" key="2">
    <source>
        <dbReference type="ARBA" id="ARBA00023015"/>
    </source>
</evidence>
<dbReference type="InterPro" id="IPR013249">
    <property type="entry name" value="RNA_pol_sigma70_r4_t2"/>
</dbReference>
<keyword evidence="7" id="KW-1185">Reference proteome</keyword>
<dbReference type="GO" id="GO:0006352">
    <property type="term" value="P:DNA-templated transcription initiation"/>
    <property type="evidence" value="ECO:0007669"/>
    <property type="project" value="InterPro"/>
</dbReference>
<dbReference type="OrthoDB" id="9150024at2"/>
<dbReference type="InterPro" id="IPR013325">
    <property type="entry name" value="RNA_pol_sigma_r2"/>
</dbReference>
<dbReference type="SUPFAM" id="SSF88946">
    <property type="entry name" value="Sigma2 domain of RNA polymerase sigma factors"/>
    <property type="match status" value="1"/>
</dbReference>